<keyword evidence="2 8" id="KW-0378">Hydrolase</keyword>
<dbReference type="Proteomes" id="UP000297475">
    <property type="component" value="Unassembled WGS sequence"/>
</dbReference>
<keyword evidence="3" id="KW-0119">Carbohydrate metabolism</keyword>
<evidence type="ECO:0000256" key="2">
    <source>
        <dbReference type="ARBA" id="ARBA00022801"/>
    </source>
</evidence>
<accession>A0A4Z0WKF1</accession>
<dbReference type="RefSeq" id="WP_135481976.1">
    <property type="nucleotide sequence ID" value="NZ_SRMF01000001.1"/>
</dbReference>
<protein>
    <recommendedName>
        <fullName evidence="7">Beta-D-glucoside glucohydrolase</fullName>
    </recommendedName>
    <alternativeName>
        <fullName evidence="5">Cellobiase</fullName>
    </alternativeName>
    <alternativeName>
        <fullName evidence="6">Gentiobiase</fullName>
    </alternativeName>
</protein>
<dbReference type="GO" id="GO:0008422">
    <property type="term" value="F:beta-glucosidase activity"/>
    <property type="evidence" value="ECO:0007669"/>
    <property type="project" value="UniProtKB-ARBA"/>
</dbReference>
<dbReference type="Pfam" id="PF01915">
    <property type="entry name" value="Glyco_hydro_3_C"/>
    <property type="match status" value="1"/>
</dbReference>
<evidence type="ECO:0000256" key="8">
    <source>
        <dbReference type="RuleBase" id="RU361161"/>
    </source>
</evidence>
<dbReference type="SUPFAM" id="SSF51445">
    <property type="entry name" value="(Trans)glycosidases"/>
    <property type="match status" value="1"/>
</dbReference>
<dbReference type="OrthoDB" id="9805821at2"/>
<evidence type="ECO:0000256" key="6">
    <source>
        <dbReference type="ARBA" id="ARBA00032194"/>
    </source>
</evidence>
<dbReference type="PANTHER" id="PTHR42715">
    <property type="entry name" value="BETA-GLUCOSIDASE"/>
    <property type="match status" value="1"/>
</dbReference>
<evidence type="ECO:0000256" key="3">
    <source>
        <dbReference type="ARBA" id="ARBA00023277"/>
    </source>
</evidence>
<dbReference type="GO" id="GO:0005975">
    <property type="term" value="P:carbohydrate metabolic process"/>
    <property type="evidence" value="ECO:0007669"/>
    <property type="project" value="InterPro"/>
</dbReference>
<dbReference type="FunFam" id="2.60.40.10:FF:000495">
    <property type="entry name" value="Periplasmic beta-glucosidase"/>
    <property type="match status" value="1"/>
</dbReference>
<name>A0A4Z0WKF1_9GAMM</name>
<organism evidence="10 11">
    <name type="scientific">Natronospirillum operosum</name>
    <dbReference type="NCBI Taxonomy" id="2759953"/>
    <lineage>
        <taxon>Bacteria</taxon>
        <taxon>Pseudomonadati</taxon>
        <taxon>Pseudomonadota</taxon>
        <taxon>Gammaproteobacteria</taxon>
        <taxon>Oceanospirillales</taxon>
        <taxon>Natronospirillaceae</taxon>
        <taxon>Natronospirillum</taxon>
    </lineage>
</organism>
<dbReference type="InterPro" id="IPR017853">
    <property type="entry name" value="GH"/>
</dbReference>
<feature type="domain" description="Fibronectin type III-like" evidence="9">
    <location>
        <begin position="576"/>
        <end position="646"/>
    </location>
</feature>
<dbReference type="InterPro" id="IPR050288">
    <property type="entry name" value="Cellulose_deg_GH3"/>
</dbReference>
<dbReference type="PRINTS" id="PR00133">
    <property type="entry name" value="GLHYDRLASE3"/>
</dbReference>
<dbReference type="InterPro" id="IPR036881">
    <property type="entry name" value="Glyco_hydro_3_C_sf"/>
</dbReference>
<evidence type="ECO:0000313" key="10">
    <source>
        <dbReference type="EMBL" id="TGG95921.1"/>
    </source>
</evidence>
<dbReference type="Gene3D" id="2.60.40.10">
    <property type="entry name" value="Immunoglobulins"/>
    <property type="match status" value="1"/>
</dbReference>
<dbReference type="SMART" id="SM01217">
    <property type="entry name" value="Fn3_like"/>
    <property type="match status" value="1"/>
</dbReference>
<gene>
    <name evidence="10" type="ORF">E4656_05850</name>
</gene>
<dbReference type="InterPro" id="IPR001764">
    <property type="entry name" value="Glyco_hydro_3_N"/>
</dbReference>
<dbReference type="InterPro" id="IPR013783">
    <property type="entry name" value="Ig-like_fold"/>
</dbReference>
<evidence type="ECO:0000313" key="11">
    <source>
        <dbReference type="Proteomes" id="UP000297475"/>
    </source>
</evidence>
<proteinExistence type="inferred from homology"/>
<reference evidence="10 11" key="1">
    <citation type="submission" date="2019-04" db="EMBL/GenBank/DDBJ databases">
        <title>Natronospirillum operosus gen. nov., sp. nov., a haloalkaliphilic satellite isolated from decaying biomass of laboratory culture of cyanobacterium Geitlerinema sp. and proposal of Natronospirillaceae fam. nov. and Saccharospirillaceae fam. nov.</title>
        <authorList>
            <person name="Kevbrin V."/>
            <person name="Boltyanskaya Y."/>
            <person name="Koziaeva V."/>
            <person name="Grouzdev D.S."/>
            <person name="Park M."/>
            <person name="Cho J."/>
        </authorList>
    </citation>
    <scope>NUCLEOTIDE SEQUENCE [LARGE SCALE GENOMIC DNA]</scope>
    <source>
        <strain evidence="10 11">G-116</strain>
    </source>
</reference>
<dbReference type="EMBL" id="SRMF01000001">
    <property type="protein sequence ID" value="TGG95921.1"/>
    <property type="molecule type" value="Genomic_DNA"/>
</dbReference>
<evidence type="ECO:0000256" key="5">
    <source>
        <dbReference type="ARBA" id="ARBA00031448"/>
    </source>
</evidence>
<evidence type="ECO:0000259" key="9">
    <source>
        <dbReference type="SMART" id="SM01217"/>
    </source>
</evidence>
<dbReference type="PANTHER" id="PTHR42715:SF10">
    <property type="entry name" value="BETA-GLUCOSIDASE"/>
    <property type="match status" value="1"/>
</dbReference>
<dbReference type="InterPro" id="IPR036962">
    <property type="entry name" value="Glyco_hydro_3_N_sf"/>
</dbReference>
<evidence type="ECO:0000256" key="7">
    <source>
        <dbReference type="ARBA" id="ARBA00032594"/>
    </source>
</evidence>
<sequence length="742" mass="81284">MANFDPATVLSHLSVEEKVRLLCGKDAWTLHGLPAESVPEIVMTDGPHGVRLTAAATLNDDTHPATVFPVEAAMAATWNPELIKEVAAAIGRECQALGVGVILGPGLNGKRSPLGGRNFEYFSEDPYLTGVMASAYVQGVQSEGVGACIKHFVGNEQETRRFQINTQVDERTLQEIYLAPFARAIREASPWTVMGAYNSVNGEFACQNSDVLQRLLRDELGFDGLVMSDWSAVQDKTLAHANGLDLEMPGPALRDHELLNAVQSGQLDEASLDQRVLRVLKLIRQVTDARKAVTVDWDAHHELAVRAAADSMVLLKHEQELLPLAKADSIALIGQFATEPRFQGGGSSHMKPKQMSTVLDALSARGSVSYAAGYTETEVSSAQLTEAVETARQADRVVLLTGTTDSMESEGFDRADMKLAPDHVRLIQAVAAVNPNLVVVLHSGSALDTRDIEDICPVLLQAWLPGQGGGEALARVLQGETNPGGKLSETFPLRLEHNPTYETFPGNKTDTTYHEGLFVGYRYYDSKVLPVQYPFGHGLSYTRFELSDLRVEQSGQQPPVALEVTLKNTGARAGSEVVQVYIQDAQSTYRRPEQELKGLARVHLEPGAEQRVRIALDDQAFAYYVTHLGRFAVESGRFELRAGFSSRDIRLTASVDVNSDTEVRILPTMEDPVNEWLADSRTEPAMTQVLADLGFDEDHPMWAIVMGFPIPQLLKFIPWMGHDEATAERVRQQLADRRNAAG</sequence>
<comment type="caution">
    <text evidence="10">The sequence shown here is derived from an EMBL/GenBank/DDBJ whole genome shotgun (WGS) entry which is preliminary data.</text>
</comment>
<evidence type="ECO:0000256" key="1">
    <source>
        <dbReference type="ARBA" id="ARBA00005336"/>
    </source>
</evidence>
<dbReference type="Pfam" id="PF14310">
    <property type="entry name" value="Fn3-like"/>
    <property type="match status" value="1"/>
</dbReference>
<dbReference type="Pfam" id="PF00933">
    <property type="entry name" value="Glyco_hydro_3"/>
    <property type="match status" value="1"/>
</dbReference>
<dbReference type="InterPro" id="IPR019800">
    <property type="entry name" value="Glyco_hydro_3_AS"/>
</dbReference>
<keyword evidence="4 8" id="KW-0326">Glycosidase</keyword>
<evidence type="ECO:0000256" key="4">
    <source>
        <dbReference type="ARBA" id="ARBA00023295"/>
    </source>
</evidence>
<keyword evidence="11" id="KW-1185">Reference proteome</keyword>
<dbReference type="SUPFAM" id="SSF52279">
    <property type="entry name" value="Beta-D-glucan exohydrolase, C-terminal domain"/>
    <property type="match status" value="1"/>
</dbReference>
<dbReference type="InterPro" id="IPR026891">
    <property type="entry name" value="Fn3-like"/>
</dbReference>
<dbReference type="PROSITE" id="PS00775">
    <property type="entry name" value="GLYCOSYL_HYDROL_F3"/>
    <property type="match status" value="1"/>
</dbReference>
<comment type="similarity">
    <text evidence="1 8">Belongs to the glycosyl hydrolase 3 family.</text>
</comment>
<dbReference type="AlphaFoldDB" id="A0A4Z0WKF1"/>
<dbReference type="Gene3D" id="3.40.50.1700">
    <property type="entry name" value="Glycoside hydrolase family 3 C-terminal domain"/>
    <property type="match status" value="1"/>
</dbReference>
<dbReference type="Gene3D" id="3.20.20.300">
    <property type="entry name" value="Glycoside hydrolase, family 3, N-terminal domain"/>
    <property type="match status" value="1"/>
</dbReference>
<dbReference type="InterPro" id="IPR002772">
    <property type="entry name" value="Glyco_hydro_3_C"/>
</dbReference>